<dbReference type="GO" id="GO:0016788">
    <property type="term" value="F:hydrolase activity, acting on ester bonds"/>
    <property type="evidence" value="ECO:0007669"/>
    <property type="project" value="UniProtKB-ARBA"/>
</dbReference>
<dbReference type="Gene3D" id="3.40.50.1110">
    <property type="entry name" value="SGNH hydrolase"/>
    <property type="match status" value="1"/>
</dbReference>
<sequence length="316" mass="33878" precursor="true">MNYSRLAAFVLAAAAAGPPTLAALRQEAAPTRSTRPADVASPLLRDVRLIGASATDGFGNASELGTEGNVPLATFLSACLSDANAGVRLSEKSTSQFFMAPTVIGARQVTWARRGEPSLVVALDFLFWYGCGVDRQRDPRRMTGLEKGLQWLETIDCPLIIGTIPDVTHALDGKGPLGGPIIHFFQLPSEEDRLAMNARILEWASERQNVAVVDLSASFHAIVAGEAIEIRGQTWEVGDVTDALQPDFLHPNVDGSVMTALSVADAIARLEGAGPADFVFDCAVVKQRALERIEPLRERHAARMAARARRAAARGK</sequence>
<accession>A0A518EPY5</accession>
<evidence type="ECO:0000313" key="3">
    <source>
        <dbReference type="Proteomes" id="UP000320390"/>
    </source>
</evidence>
<evidence type="ECO:0008006" key="4">
    <source>
        <dbReference type="Google" id="ProtNLM"/>
    </source>
</evidence>
<dbReference type="RefSeq" id="WP_145196109.1">
    <property type="nucleotide sequence ID" value="NZ_CP036434.1"/>
</dbReference>
<dbReference type="OrthoDB" id="287974at2"/>
<keyword evidence="1" id="KW-0732">Signal</keyword>
<dbReference type="Proteomes" id="UP000320390">
    <property type="component" value="Chromosome"/>
</dbReference>
<organism evidence="2 3">
    <name type="scientific">Saltatorellus ferox</name>
    <dbReference type="NCBI Taxonomy" id="2528018"/>
    <lineage>
        <taxon>Bacteria</taxon>
        <taxon>Pseudomonadati</taxon>
        <taxon>Planctomycetota</taxon>
        <taxon>Planctomycetia</taxon>
        <taxon>Planctomycetia incertae sedis</taxon>
        <taxon>Saltatorellus</taxon>
    </lineage>
</organism>
<gene>
    <name evidence="2" type="ORF">Poly30_16590</name>
</gene>
<protein>
    <recommendedName>
        <fullName evidence="4">SGNH hydrolase-type esterase domain-containing protein</fullName>
    </recommendedName>
</protein>
<dbReference type="SUPFAM" id="SSF52266">
    <property type="entry name" value="SGNH hydrolase"/>
    <property type="match status" value="1"/>
</dbReference>
<name>A0A518EPY5_9BACT</name>
<feature type="chain" id="PRO_5021934514" description="SGNH hydrolase-type esterase domain-containing protein" evidence="1">
    <location>
        <begin position="23"/>
        <end position="316"/>
    </location>
</feature>
<dbReference type="EMBL" id="CP036434">
    <property type="protein sequence ID" value="QDV06154.1"/>
    <property type="molecule type" value="Genomic_DNA"/>
</dbReference>
<evidence type="ECO:0000256" key="1">
    <source>
        <dbReference type="SAM" id="SignalP"/>
    </source>
</evidence>
<dbReference type="AlphaFoldDB" id="A0A518EPY5"/>
<evidence type="ECO:0000313" key="2">
    <source>
        <dbReference type="EMBL" id="QDV06154.1"/>
    </source>
</evidence>
<proteinExistence type="predicted"/>
<reference evidence="2 3" key="1">
    <citation type="submission" date="2019-02" db="EMBL/GenBank/DDBJ databases">
        <title>Deep-cultivation of Planctomycetes and their phenomic and genomic characterization uncovers novel biology.</title>
        <authorList>
            <person name="Wiegand S."/>
            <person name="Jogler M."/>
            <person name="Boedeker C."/>
            <person name="Pinto D."/>
            <person name="Vollmers J."/>
            <person name="Rivas-Marin E."/>
            <person name="Kohn T."/>
            <person name="Peeters S.H."/>
            <person name="Heuer A."/>
            <person name="Rast P."/>
            <person name="Oberbeckmann S."/>
            <person name="Bunk B."/>
            <person name="Jeske O."/>
            <person name="Meyerdierks A."/>
            <person name="Storesund J.E."/>
            <person name="Kallscheuer N."/>
            <person name="Luecker S."/>
            <person name="Lage O.M."/>
            <person name="Pohl T."/>
            <person name="Merkel B.J."/>
            <person name="Hornburger P."/>
            <person name="Mueller R.-W."/>
            <person name="Bruemmer F."/>
            <person name="Labrenz M."/>
            <person name="Spormann A.M."/>
            <person name="Op den Camp H."/>
            <person name="Overmann J."/>
            <person name="Amann R."/>
            <person name="Jetten M.S.M."/>
            <person name="Mascher T."/>
            <person name="Medema M.H."/>
            <person name="Devos D.P."/>
            <person name="Kaster A.-K."/>
            <person name="Ovreas L."/>
            <person name="Rohde M."/>
            <person name="Galperin M.Y."/>
            <person name="Jogler C."/>
        </authorList>
    </citation>
    <scope>NUCLEOTIDE SEQUENCE [LARGE SCALE GENOMIC DNA]</scope>
    <source>
        <strain evidence="2 3">Poly30</strain>
    </source>
</reference>
<keyword evidence="3" id="KW-1185">Reference proteome</keyword>
<dbReference type="InterPro" id="IPR036514">
    <property type="entry name" value="SGNH_hydro_sf"/>
</dbReference>
<feature type="signal peptide" evidence="1">
    <location>
        <begin position="1"/>
        <end position="22"/>
    </location>
</feature>